<dbReference type="SUPFAM" id="SSF74650">
    <property type="entry name" value="Galactose mutarotase-like"/>
    <property type="match status" value="1"/>
</dbReference>
<dbReference type="Gene3D" id="2.60.40.1360">
    <property type="match status" value="1"/>
</dbReference>
<accession>A0A9Q0L3R3</accession>
<dbReference type="OrthoDB" id="2016903at2759"/>
<dbReference type="InterPro" id="IPR050843">
    <property type="entry name" value="Glycosyl_Hydrlase_38"/>
</dbReference>
<dbReference type="PANTHER" id="PTHR11607">
    <property type="entry name" value="ALPHA-MANNOSIDASE"/>
    <property type="match status" value="1"/>
</dbReference>
<keyword evidence="3" id="KW-1185">Reference proteome</keyword>
<evidence type="ECO:0000259" key="1">
    <source>
        <dbReference type="Pfam" id="PF17677"/>
    </source>
</evidence>
<dbReference type="InterPro" id="IPR011013">
    <property type="entry name" value="Gal_mutarotase_sf_dom"/>
</dbReference>
<dbReference type="PANTHER" id="PTHR11607:SF61">
    <property type="entry name" value="ALPHA-MANNOSIDASE"/>
    <property type="match status" value="1"/>
</dbReference>
<sequence length="157" mass="17613">MMTLEGLVKPLMKVSMYIIHVKGLMKMDSWKASCVTMMTAMDPNYTLPPNVALITLQEVGDGTVLLKLAHLYEAGEDPVYSKMAKVEVKKIFTRNVIKEMKEMSLSTNQEKSEIGRMKWKVEGDVKEKPPSRGGPIDSSSLVVELGPMEIRTFLLSF</sequence>
<feature type="domain" description="Glycosyl hydrolases family 38 C-terminal" evidence="1">
    <location>
        <begin position="50"/>
        <end position="153"/>
    </location>
</feature>
<gene>
    <name evidence="2" type="ORF">NE237_032547</name>
</gene>
<proteinExistence type="predicted"/>
<dbReference type="FunFam" id="2.60.40.1360:FF:000001">
    <property type="entry name" value="Alpha-mannosidase"/>
    <property type="match status" value="1"/>
</dbReference>
<name>A0A9Q0L3R3_9MAGN</name>
<dbReference type="GO" id="GO:0030246">
    <property type="term" value="F:carbohydrate binding"/>
    <property type="evidence" value="ECO:0007669"/>
    <property type="project" value="InterPro"/>
</dbReference>
<dbReference type="InterPro" id="IPR041147">
    <property type="entry name" value="GH38_C"/>
</dbReference>
<comment type="caution">
    <text evidence="2">The sequence shown here is derived from an EMBL/GenBank/DDBJ whole genome shotgun (WGS) entry which is preliminary data.</text>
</comment>
<reference evidence="2" key="1">
    <citation type="journal article" date="2023" name="Plant J.">
        <title>The genome of the king protea, Protea cynaroides.</title>
        <authorList>
            <person name="Chang J."/>
            <person name="Duong T.A."/>
            <person name="Schoeman C."/>
            <person name="Ma X."/>
            <person name="Roodt D."/>
            <person name="Barker N."/>
            <person name="Li Z."/>
            <person name="Van de Peer Y."/>
            <person name="Mizrachi E."/>
        </authorList>
    </citation>
    <scope>NUCLEOTIDE SEQUENCE</scope>
    <source>
        <tissue evidence="2">Young leaves</tissue>
    </source>
</reference>
<protein>
    <recommendedName>
        <fullName evidence="1">Glycosyl hydrolases family 38 C-terminal domain-containing protein</fullName>
    </recommendedName>
</protein>
<dbReference type="AlphaFoldDB" id="A0A9Q0L3R3"/>
<dbReference type="GO" id="GO:0004559">
    <property type="term" value="F:alpha-mannosidase activity"/>
    <property type="evidence" value="ECO:0007669"/>
    <property type="project" value="TreeGrafter"/>
</dbReference>
<dbReference type="GO" id="GO:0005975">
    <property type="term" value="P:carbohydrate metabolic process"/>
    <property type="evidence" value="ECO:0007669"/>
    <property type="project" value="InterPro"/>
</dbReference>
<evidence type="ECO:0000313" key="2">
    <source>
        <dbReference type="EMBL" id="KAJ4981710.1"/>
    </source>
</evidence>
<organism evidence="2 3">
    <name type="scientific">Protea cynaroides</name>
    <dbReference type="NCBI Taxonomy" id="273540"/>
    <lineage>
        <taxon>Eukaryota</taxon>
        <taxon>Viridiplantae</taxon>
        <taxon>Streptophyta</taxon>
        <taxon>Embryophyta</taxon>
        <taxon>Tracheophyta</taxon>
        <taxon>Spermatophyta</taxon>
        <taxon>Magnoliopsida</taxon>
        <taxon>Proteales</taxon>
        <taxon>Proteaceae</taxon>
        <taxon>Protea</taxon>
    </lineage>
</organism>
<evidence type="ECO:0000313" key="3">
    <source>
        <dbReference type="Proteomes" id="UP001141806"/>
    </source>
</evidence>
<dbReference type="EMBL" id="JAMYWD010000001">
    <property type="protein sequence ID" value="KAJ4981710.1"/>
    <property type="molecule type" value="Genomic_DNA"/>
</dbReference>
<dbReference type="Proteomes" id="UP001141806">
    <property type="component" value="Unassembled WGS sequence"/>
</dbReference>
<dbReference type="Pfam" id="PF17677">
    <property type="entry name" value="Glyco_hydro38C2"/>
    <property type="match status" value="1"/>
</dbReference>